<reference evidence="11" key="1">
    <citation type="submission" date="2021-02" db="EMBL/GenBank/DDBJ databases">
        <title>Infant gut strain persistence is associated with maternal origin, phylogeny, and functional potential including surface adhesion and iron acquisition.</title>
        <authorList>
            <person name="Lou Y.C."/>
        </authorList>
    </citation>
    <scope>NUCLEOTIDE SEQUENCE</scope>
    <source>
        <strain evidence="11">L3_114_025G1_dasL3_114_025G1_concoct_29</strain>
    </source>
</reference>
<proteinExistence type="inferred from homology"/>
<dbReference type="Proteomes" id="UP000759590">
    <property type="component" value="Unassembled WGS sequence"/>
</dbReference>
<dbReference type="PRINTS" id="PR00691">
    <property type="entry name" value="ADHESINB"/>
</dbReference>
<evidence type="ECO:0000256" key="3">
    <source>
        <dbReference type="ARBA" id="ARBA00022729"/>
    </source>
</evidence>
<dbReference type="PANTHER" id="PTHR42953:SF3">
    <property type="entry name" value="HIGH-AFFINITY ZINC UPTAKE SYSTEM PROTEIN ZNUA"/>
    <property type="match status" value="1"/>
</dbReference>
<dbReference type="CDD" id="cd01017">
    <property type="entry name" value="AdcA"/>
    <property type="match status" value="1"/>
</dbReference>
<dbReference type="InterPro" id="IPR006129">
    <property type="entry name" value="AdhesinB"/>
</dbReference>
<feature type="domain" description="ZinT" evidence="10">
    <location>
        <begin position="322"/>
        <end position="499"/>
    </location>
</feature>
<keyword evidence="3 9" id="KW-0732">Signal</keyword>
<dbReference type="GO" id="GO:0007155">
    <property type="term" value="P:cell adhesion"/>
    <property type="evidence" value="ECO:0007669"/>
    <property type="project" value="InterPro"/>
</dbReference>
<evidence type="ECO:0000256" key="9">
    <source>
        <dbReference type="SAM" id="SignalP"/>
    </source>
</evidence>
<dbReference type="InterPro" id="IPR015304">
    <property type="entry name" value="ZinT_dom"/>
</dbReference>
<dbReference type="Gene3D" id="3.40.50.1980">
    <property type="entry name" value="Nitrogenase molybdenum iron protein domain"/>
    <property type="match status" value="2"/>
</dbReference>
<protein>
    <submittedName>
        <fullName evidence="11">Zinc ABC transporter substrate-binding lipoprotein AdcA</fullName>
    </submittedName>
</protein>
<feature type="compositionally biased region" description="Basic and acidic residues" evidence="8">
    <location>
        <begin position="125"/>
        <end position="136"/>
    </location>
</feature>
<name>A0A942XEG0_STRMT</name>
<dbReference type="InterPro" id="IPR012674">
    <property type="entry name" value="Calycin"/>
</dbReference>
<dbReference type="AlphaFoldDB" id="A0A942XEG0"/>
<comment type="caution">
    <text evidence="11">The sequence shown here is derived from an EMBL/GenBank/DDBJ whole genome shotgun (WGS) entry which is preliminary data.</text>
</comment>
<accession>A0A942XEG0</accession>
<dbReference type="GO" id="GO:0006829">
    <property type="term" value="P:zinc ion transport"/>
    <property type="evidence" value="ECO:0007669"/>
    <property type="project" value="UniProtKB-KW"/>
</dbReference>
<feature type="region of interest" description="Disordered" evidence="8">
    <location>
        <begin position="116"/>
        <end position="136"/>
    </location>
</feature>
<evidence type="ECO:0000256" key="6">
    <source>
        <dbReference type="ARBA" id="ARBA00023065"/>
    </source>
</evidence>
<keyword evidence="6" id="KW-0406">Ion transport</keyword>
<evidence type="ECO:0000256" key="7">
    <source>
        <dbReference type="RuleBase" id="RU003512"/>
    </source>
</evidence>
<feature type="signal peptide" evidence="9">
    <location>
        <begin position="1"/>
        <end position="25"/>
    </location>
</feature>
<dbReference type="InterPro" id="IPR006128">
    <property type="entry name" value="Lipoprotein_PsaA-like"/>
</dbReference>
<evidence type="ECO:0000313" key="12">
    <source>
        <dbReference type="Proteomes" id="UP000759590"/>
    </source>
</evidence>
<dbReference type="GO" id="GO:0008270">
    <property type="term" value="F:zinc ion binding"/>
    <property type="evidence" value="ECO:0007669"/>
    <property type="project" value="InterPro"/>
</dbReference>
<evidence type="ECO:0000256" key="5">
    <source>
        <dbReference type="ARBA" id="ARBA00022906"/>
    </source>
</evidence>
<keyword evidence="4" id="KW-0862">Zinc</keyword>
<dbReference type="PROSITE" id="PS51257">
    <property type="entry name" value="PROKAR_LIPOPROTEIN"/>
    <property type="match status" value="1"/>
</dbReference>
<sequence>MKKISLLFASLCALFLVACSNQKQADGKLNIVTTFYPVYEFTKQVAGDTANVELLIGAGTEPHEYEPSAKAVAKIQDADTFVYENENMETWVPKLLDTLDKKKVKTIKATGDMLLLPGGEEEEGDHDHGEEGHHHEFDPHVWLSPVRAIKLVEHIRDSLSADYPDKKETFEKNASAYIEKLQALDKAYAEGLSQAKQKSFVTQHAAFNYLALDYGLKQVAISGLSPDAEPSAARLAELTEYVKKNKIAYIYFEENASQALANTLSKEAGVKTDVLNPLESLTEEDTKAGENYISIMEKNLKALKQTTDQEGPAIEPEKAEDTKTVQNGYFEDADVKDRTLSDYAGNWQSVYPFLEDGTFDQVFDYKAKLTGKMTQAEYKAYYTKGYQTDVTKINIADNTMEFVQGGQSKKFTYKYVGKKILTYKKGNRGVRFLFEATDADAGQFKYVQFSDHNIAPVKAEHFHIFFGGTSQEALFEEMDNWPTYYPDNLSGQEIAQEIAQEMLAH</sequence>
<dbReference type="PANTHER" id="PTHR42953">
    <property type="entry name" value="HIGH-AFFINITY ZINC UPTAKE SYSTEM PROTEIN ZNUA-RELATED"/>
    <property type="match status" value="1"/>
</dbReference>
<dbReference type="Pfam" id="PF09223">
    <property type="entry name" value="ZinT"/>
    <property type="match status" value="1"/>
</dbReference>
<keyword evidence="5" id="KW-0864">Zinc transport</keyword>
<evidence type="ECO:0000256" key="2">
    <source>
        <dbReference type="ARBA" id="ARBA00022448"/>
    </source>
</evidence>
<organism evidence="11 12">
    <name type="scientific">Streptococcus mitis</name>
    <dbReference type="NCBI Taxonomy" id="28037"/>
    <lineage>
        <taxon>Bacteria</taxon>
        <taxon>Bacillati</taxon>
        <taxon>Bacillota</taxon>
        <taxon>Bacilli</taxon>
        <taxon>Lactobacillales</taxon>
        <taxon>Streptococcaceae</taxon>
        <taxon>Streptococcus</taxon>
        <taxon>Streptococcus mitis group</taxon>
    </lineage>
</organism>
<comment type="similarity">
    <text evidence="1 7">Belongs to the bacterial solute-binding protein 9 family.</text>
</comment>
<evidence type="ECO:0000256" key="8">
    <source>
        <dbReference type="SAM" id="MobiDB-lite"/>
    </source>
</evidence>
<keyword evidence="11" id="KW-0449">Lipoprotein</keyword>
<dbReference type="SUPFAM" id="SSF53807">
    <property type="entry name" value="Helical backbone' metal receptor"/>
    <property type="match status" value="1"/>
</dbReference>
<dbReference type="PRINTS" id="PR00690">
    <property type="entry name" value="ADHESNFAMILY"/>
</dbReference>
<evidence type="ECO:0000256" key="4">
    <source>
        <dbReference type="ARBA" id="ARBA00022833"/>
    </source>
</evidence>
<dbReference type="EMBL" id="JAGZLW010000010">
    <property type="protein sequence ID" value="MBS4947789.1"/>
    <property type="molecule type" value="Genomic_DNA"/>
</dbReference>
<dbReference type="SUPFAM" id="SSF50814">
    <property type="entry name" value="Lipocalins"/>
    <property type="match status" value="1"/>
</dbReference>
<evidence type="ECO:0000256" key="1">
    <source>
        <dbReference type="ARBA" id="ARBA00011028"/>
    </source>
</evidence>
<feature type="chain" id="PRO_5037682027" evidence="9">
    <location>
        <begin position="26"/>
        <end position="505"/>
    </location>
</feature>
<gene>
    <name evidence="11" type="primary">adcA</name>
    <name evidence="11" type="ORF">KHZ51_03600</name>
</gene>
<dbReference type="Gene3D" id="2.40.128.20">
    <property type="match status" value="1"/>
</dbReference>
<dbReference type="InterPro" id="IPR050492">
    <property type="entry name" value="Bact_metal-bind_prot9"/>
</dbReference>
<evidence type="ECO:0000313" key="11">
    <source>
        <dbReference type="EMBL" id="MBS4947789.1"/>
    </source>
</evidence>
<evidence type="ECO:0000259" key="10">
    <source>
        <dbReference type="Pfam" id="PF09223"/>
    </source>
</evidence>
<keyword evidence="2 7" id="KW-0813">Transport</keyword>
<dbReference type="InterPro" id="IPR006127">
    <property type="entry name" value="ZnuA-like"/>
</dbReference>
<dbReference type="Pfam" id="PF01297">
    <property type="entry name" value="ZnuA"/>
    <property type="match status" value="1"/>
</dbReference>